<organism evidence="2 3">
    <name type="scientific">Shewanella algidipiscicola</name>
    <dbReference type="NCBI Taxonomy" id="614070"/>
    <lineage>
        <taxon>Bacteria</taxon>
        <taxon>Pseudomonadati</taxon>
        <taxon>Pseudomonadota</taxon>
        <taxon>Gammaproteobacteria</taxon>
        <taxon>Alteromonadales</taxon>
        <taxon>Shewanellaceae</taxon>
        <taxon>Shewanella</taxon>
    </lineage>
</organism>
<comment type="caution">
    <text evidence="2">The sequence shown here is derived from an EMBL/GenBank/DDBJ whole genome shotgun (WGS) entry which is preliminary data.</text>
</comment>
<keyword evidence="3" id="KW-1185">Reference proteome</keyword>
<name>A0ABQ4PB90_9GAMM</name>
<evidence type="ECO:0000313" key="3">
    <source>
        <dbReference type="Proteomes" id="UP000761574"/>
    </source>
</evidence>
<feature type="chain" id="PRO_5045435997" evidence="1">
    <location>
        <begin position="19"/>
        <end position="224"/>
    </location>
</feature>
<dbReference type="RefSeq" id="WP_119977287.1">
    <property type="nucleotide sequence ID" value="NZ_BPFB01000010.1"/>
</dbReference>
<accession>A0ABQ4PB90</accession>
<evidence type="ECO:0000313" key="2">
    <source>
        <dbReference type="EMBL" id="GIU44808.1"/>
    </source>
</evidence>
<feature type="signal peptide" evidence="1">
    <location>
        <begin position="1"/>
        <end position="18"/>
    </location>
</feature>
<sequence>MRLSYGQRCLCLLFSAMACTVIADTNHNSPDMGESNVDGSSVASLSVDAQSYAIDFPGNTAIIAPQAFLNAQGRVAINQSAGVQNSQTNSHAIGGQVVILSNQKNPYIADSTYGDAINQTSIEELAFENSQGLISINQVSGQGNIQANLGAIALQSVVGFGLDDKSLESVTSPSALPIGHLDNNQSFIASDSFENVQGIVQINQISGDGNTAINQFSLQLPSGN</sequence>
<protein>
    <submittedName>
        <fullName evidence="2">Uncharacterized protein</fullName>
    </submittedName>
</protein>
<evidence type="ECO:0000256" key="1">
    <source>
        <dbReference type="SAM" id="SignalP"/>
    </source>
</evidence>
<dbReference type="EMBL" id="BPFB01000010">
    <property type="protein sequence ID" value="GIU44808.1"/>
    <property type="molecule type" value="Genomic_DNA"/>
</dbReference>
<keyword evidence="1" id="KW-0732">Signal</keyword>
<dbReference type="Proteomes" id="UP000761574">
    <property type="component" value="Unassembled WGS sequence"/>
</dbReference>
<gene>
    <name evidence="2" type="ORF">TUM4630_11390</name>
</gene>
<proteinExistence type="predicted"/>
<reference evidence="2 3" key="1">
    <citation type="submission" date="2021-05" db="EMBL/GenBank/DDBJ databases">
        <title>Molecular characterization for Shewanella algae harboring chromosomal blaOXA-55-like strains isolated from clinical and environment sample.</title>
        <authorList>
            <person name="Ohama Y."/>
            <person name="Aoki K."/>
            <person name="Harada S."/>
            <person name="Moriya K."/>
            <person name="Ishii Y."/>
            <person name="Tateda K."/>
        </authorList>
    </citation>
    <scope>NUCLEOTIDE SEQUENCE [LARGE SCALE GENOMIC DNA]</scope>
    <source>
        <strain evidence="2 3">LMG 23746</strain>
    </source>
</reference>
<dbReference type="PROSITE" id="PS51257">
    <property type="entry name" value="PROKAR_LIPOPROTEIN"/>
    <property type="match status" value="1"/>
</dbReference>